<name>A0A0C3C7S6_HEBCY</name>
<evidence type="ECO:0000313" key="1">
    <source>
        <dbReference type="EMBL" id="KIM39601.1"/>
    </source>
</evidence>
<proteinExistence type="predicted"/>
<evidence type="ECO:0000313" key="2">
    <source>
        <dbReference type="Proteomes" id="UP000053424"/>
    </source>
</evidence>
<organism evidence="1 2">
    <name type="scientific">Hebeloma cylindrosporum</name>
    <dbReference type="NCBI Taxonomy" id="76867"/>
    <lineage>
        <taxon>Eukaryota</taxon>
        <taxon>Fungi</taxon>
        <taxon>Dikarya</taxon>
        <taxon>Basidiomycota</taxon>
        <taxon>Agaricomycotina</taxon>
        <taxon>Agaricomycetes</taxon>
        <taxon>Agaricomycetidae</taxon>
        <taxon>Agaricales</taxon>
        <taxon>Agaricineae</taxon>
        <taxon>Hymenogastraceae</taxon>
        <taxon>Hebeloma</taxon>
    </lineage>
</organism>
<keyword evidence="2" id="KW-1185">Reference proteome</keyword>
<dbReference type="Proteomes" id="UP000053424">
    <property type="component" value="Unassembled WGS sequence"/>
</dbReference>
<dbReference type="EMBL" id="KN831785">
    <property type="protein sequence ID" value="KIM39601.1"/>
    <property type="molecule type" value="Genomic_DNA"/>
</dbReference>
<dbReference type="HOGENOM" id="CLU_3068898_0_0_1"/>
<dbReference type="AlphaFoldDB" id="A0A0C3C7S6"/>
<protein>
    <submittedName>
        <fullName evidence="1">Uncharacterized protein</fullName>
    </submittedName>
</protein>
<reference evidence="1 2" key="1">
    <citation type="submission" date="2014-04" db="EMBL/GenBank/DDBJ databases">
        <authorList>
            <consortium name="DOE Joint Genome Institute"/>
            <person name="Kuo A."/>
            <person name="Gay G."/>
            <person name="Dore J."/>
            <person name="Kohler A."/>
            <person name="Nagy L.G."/>
            <person name="Floudas D."/>
            <person name="Copeland A."/>
            <person name="Barry K.W."/>
            <person name="Cichocki N."/>
            <person name="Veneault-Fourrey C."/>
            <person name="LaButti K."/>
            <person name="Lindquist E.A."/>
            <person name="Lipzen A."/>
            <person name="Lundell T."/>
            <person name="Morin E."/>
            <person name="Murat C."/>
            <person name="Sun H."/>
            <person name="Tunlid A."/>
            <person name="Henrissat B."/>
            <person name="Grigoriev I.V."/>
            <person name="Hibbett D.S."/>
            <person name="Martin F."/>
            <person name="Nordberg H.P."/>
            <person name="Cantor M.N."/>
            <person name="Hua S.X."/>
        </authorList>
    </citation>
    <scope>NUCLEOTIDE SEQUENCE [LARGE SCALE GENOMIC DNA]</scope>
    <source>
        <strain evidence="2">h7</strain>
    </source>
</reference>
<accession>A0A0C3C7S6</accession>
<reference evidence="2" key="2">
    <citation type="submission" date="2015-01" db="EMBL/GenBank/DDBJ databases">
        <title>Evolutionary Origins and Diversification of the Mycorrhizal Mutualists.</title>
        <authorList>
            <consortium name="DOE Joint Genome Institute"/>
            <consortium name="Mycorrhizal Genomics Consortium"/>
            <person name="Kohler A."/>
            <person name="Kuo A."/>
            <person name="Nagy L.G."/>
            <person name="Floudas D."/>
            <person name="Copeland A."/>
            <person name="Barry K.W."/>
            <person name="Cichocki N."/>
            <person name="Veneault-Fourrey C."/>
            <person name="LaButti K."/>
            <person name="Lindquist E.A."/>
            <person name="Lipzen A."/>
            <person name="Lundell T."/>
            <person name="Morin E."/>
            <person name="Murat C."/>
            <person name="Riley R."/>
            <person name="Ohm R."/>
            <person name="Sun H."/>
            <person name="Tunlid A."/>
            <person name="Henrissat B."/>
            <person name="Grigoriev I.V."/>
            <person name="Hibbett D.S."/>
            <person name="Martin F."/>
        </authorList>
    </citation>
    <scope>NUCLEOTIDE SEQUENCE [LARGE SCALE GENOMIC DNA]</scope>
    <source>
        <strain evidence="2">h7</strain>
    </source>
</reference>
<gene>
    <name evidence="1" type="ORF">M413DRAFT_447075</name>
</gene>
<sequence length="53" mass="5611">MGMHEWGPGVVDAASWGEKWGEGLSMGGTGAQEWVVTIRSRSTHHVGFAAVAE</sequence>